<dbReference type="STRING" id="564137.SAMN04488238_101315"/>
<accession>A0A1H2RH33</accession>
<dbReference type="EMBL" id="FNOM01000001">
    <property type="protein sequence ID" value="SDW18772.1"/>
    <property type="molecule type" value="Genomic_DNA"/>
</dbReference>
<feature type="chain" id="PRO_5011759391" description="Secreted protein" evidence="1">
    <location>
        <begin position="23"/>
        <end position="104"/>
    </location>
</feature>
<feature type="signal peptide" evidence="1">
    <location>
        <begin position="1"/>
        <end position="22"/>
    </location>
</feature>
<gene>
    <name evidence="2" type="ORF">SAMN04488238_101315</name>
</gene>
<keyword evidence="1" id="KW-0732">Signal</keyword>
<dbReference type="RefSeq" id="WP_092884688.1">
    <property type="nucleotide sequence ID" value="NZ_CP061498.1"/>
</dbReference>
<evidence type="ECO:0008006" key="4">
    <source>
        <dbReference type="Google" id="ProtNLM"/>
    </source>
</evidence>
<dbReference type="AlphaFoldDB" id="A0A1H2RH33"/>
<organism evidence="2 3">
    <name type="scientific">Roseicitreum antarcticum</name>
    <dbReference type="NCBI Taxonomy" id="564137"/>
    <lineage>
        <taxon>Bacteria</taxon>
        <taxon>Pseudomonadati</taxon>
        <taxon>Pseudomonadota</taxon>
        <taxon>Alphaproteobacteria</taxon>
        <taxon>Rhodobacterales</taxon>
        <taxon>Paracoccaceae</taxon>
        <taxon>Roseicitreum</taxon>
    </lineage>
</organism>
<sequence>MKNHILAVTFATLSAAMAPTFAAAGPIENACNSSERPQAHRALCRCIDSIADMTLTRSEQRQVARFFSDPQRAQDVRMSKTTRDNELWARYRAFGDLAEARCAG</sequence>
<dbReference type="OrthoDB" id="7659053at2"/>
<dbReference type="Proteomes" id="UP000198539">
    <property type="component" value="Unassembled WGS sequence"/>
</dbReference>
<keyword evidence="3" id="KW-1185">Reference proteome</keyword>
<protein>
    <recommendedName>
        <fullName evidence="4">Secreted protein</fullName>
    </recommendedName>
</protein>
<reference evidence="2 3" key="1">
    <citation type="submission" date="2016-10" db="EMBL/GenBank/DDBJ databases">
        <authorList>
            <person name="de Groot N.N."/>
        </authorList>
    </citation>
    <scope>NUCLEOTIDE SEQUENCE [LARGE SCALE GENOMIC DNA]</scope>
    <source>
        <strain evidence="2 3">CGMCC 1.8894</strain>
    </source>
</reference>
<evidence type="ECO:0000313" key="2">
    <source>
        <dbReference type="EMBL" id="SDW18772.1"/>
    </source>
</evidence>
<name>A0A1H2RH33_9RHOB</name>
<evidence type="ECO:0000313" key="3">
    <source>
        <dbReference type="Proteomes" id="UP000198539"/>
    </source>
</evidence>
<evidence type="ECO:0000256" key="1">
    <source>
        <dbReference type="SAM" id="SignalP"/>
    </source>
</evidence>
<proteinExistence type="predicted"/>